<name>W2RZ09_CYPE1</name>
<dbReference type="RefSeq" id="XP_008717742.1">
    <property type="nucleotide sequence ID" value="XM_008719520.1"/>
</dbReference>
<protein>
    <recommendedName>
        <fullName evidence="3">FAD/NAD(P)-binding domain-containing protein</fullName>
    </recommendedName>
</protein>
<dbReference type="Pfam" id="PF13450">
    <property type="entry name" value="NAD_binding_8"/>
    <property type="match status" value="1"/>
</dbReference>
<sequence length="485" mass="53503">MDETIATDYLVVGAGAMGMAFVDTLLTESNKTVAIVDRYARPGGHWTTAYPFVRLHQPAASYGVNSRHLEHDIIEESGWNKGLMDVSSGDEVRAYFGRVMKETFLTSGRVQYFPKCNYSGEGKFRSMLTGKTYGVAKDTCIVDATYSRVDVPSMRPPPYDIAHGVDIVTPNDLAGISHGYQSYTVVGGGKTSMDACLWLLDNGISPTQITWIRPRDSYLIDRASFQPGSQFASRSTATVQGNVASVMAASSLEDIAKIQTTKQLLLQLDENVTPTMFHCATVTRSELEALKKIESVVRQGHVISITREEVILEHGSYKPVADTLYIDCSAGSIPKVPAVPIFRSRNITLQPVRYCQQTFSAALIAHVEATYEDEKVRNELCGPIPMPNEPIDLPLVMLQTYLNTLAWLKHPKTAAWLGGCRLDLLKNTMPEDPKQRIAHSEQMTMVLEAASKKIQQLIDGSSEPVAAKMYKQLELFSLKPAQASL</sequence>
<dbReference type="GeneID" id="19972518"/>
<dbReference type="Gene3D" id="3.50.50.60">
    <property type="entry name" value="FAD/NAD(P)-binding domain"/>
    <property type="match status" value="1"/>
</dbReference>
<reference evidence="1 2" key="1">
    <citation type="submission" date="2013-03" db="EMBL/GenBank/DDBJ databases">
        <title>The Genome Sequence of Phialophora europaea CBS 101466.</title>
        <authorList>
            <consortium name="The Broad Institute Genomics Platform"/>
            <person name="Cuomo C."/>
            <person name="de Hoog S."/>
            <person name="Gorbushina A."/>
            <person name="Walker B."/>
            <person name="Young S.K."/>
            <person name="Zeng Q."/>
            <person name="Gargeya S."/>
            <person name="Fitzgerald M."/>
            <person name="Haas B."/>
            <person name="Abouelleil A."/>
            <person name="Allen A.W."/>
            <person name="Alvarado L."/>
            <person name="Arachchi H.M."/>
            <person name="Berlin A.M."/>
            <person name="Chapman S.B."/>
            <person name="Gainer-Dewar J."/>
            <person name="Goldberg J."/>
            <person name="Griggs A."/>
            <person name="Gujja S."/>
            <person name="Hansen M."/>
            <person name="Howarth C."/>
            <person name="Imamovic A."/>
            <person name="Ireland A."/>
            <person name="Larimer J."/>
            <person name="McCowan C."/>
            <person name="Murphy C."/>
            <person name="Pearson M."/>
            <person name="Poon T.W."/>
            <person name="Priest M."/>
            <person name="Roberts A."/>
            <person name="Saif S."/>
            <person name="Shea T."/>
            <person name="Sisk P."/>
            <person name="Sykes S."/>
            <person name="Wortman J."/>
            <person name="Nusbaum C."/>
            <person name="Birren B."/>
        </authorList>
    </citation>
    <scope>NUCLEOTIDE SEQUENCE [LARGE SCALE GENOMIC DNA]</scope>
    <source>
        <strain evidence="1 2">CBS 101466</strain>
    </source>
</reference>
<keyword evidence="2" id="KW-1185">Reference proteome</keyword>
<evidence type="ECO:0008006" key="3">
    <source>
        <dbReference type="Google" id="ProtNLM"/>
    </source>
</evidence>
<dbReference type="SUPFAM" id="SSF51905">
    <property type="entry name" value="FAD/NAD(P)-binding domain"/>
    <property type="match status" value="1"/>
</dbReference>
<dbReference type="AlphaFoldDB" id="W2RZ09"/>
<organism evidence="1 2">
    <name type="scientific">Cyphellophora europaea (strain CBS 101466)</name>
    <name type="common">Phialophora europaea</name>
    <dbReference type="NCBI Taxonomy" id="1220924"/>
    <lineage>
        <taxon>Eukaryota</taxon>
        <taxon>Fungi</taxon>
        <taxon>Dikarya</taxon>
        <taxon>Ascomycota</taxon>
        <taxon>Pezizomycotina</taxon>
        <taxon>Eurotiomycetes</taxon>
        <taxon>Chaetothyriomycetidae</taxon>
        <taxon>Chaetothyriales</taxon>
        <taxon>Cyphellophoraceae</taxon>
        <taxon>Cyphellophora</taxon>
    </lineage>
</organism>
<proteinExistence type="predicted"/>
<dbReference type="InParanoid" id="W2RZ09"/>
<evidence type="ECO:0000313" key="1">
    <source>
        <dbReference type="EMBL" id="ETN40899.1"/>
    </source>
</evidence>
<dbReference type="VEuPathDB" id="FungiDB:HMPREF1541_05179"/>
<dbReference type="STRING" id="1220924.W2RZ09"/>
<dbReference type="HOGENOM" id="CLU_030357_0_0_1"/>
<dbReference type="InterPro" id="IPR036188">
    <property type="entry name" value="FAD/NAD-bd_sf"/>
</dbReference>
<accession>W2RZ09</accession>
<gene>
    <name evidence="1" type="ORF">HMPREF1541_05179</name>
</gene>
<dbReference type="EMBL" id="KB822720">
    <property type="protein sequence ID" value="ETN40899.1"/>
    <property type="molecule type" value="Genomic_DNA"/>
</dbReference>
<dbReference type="OrthoDB" id="4114509at2759"/>
<evidence type="ECO:0000313" key="2">
    <source>
        <dbReference type="Proteomes" id="UP000030752"/>
    </source>
</evidence>
<dbReference type="eggNOG" id="ENOG502R8K2">
    <property type="taxonomic scope" value="Eukaryota"/>
</dbReference>
<dbReference type="Proteomes" id="UP000030752">
    <property type="component" value="Unassembled WGS sequence"/>
</dbReference>